<keyword evidence="3" id="KW-0282">Flagellum</keyword>
<dbReference type="Proteomes" id="UP000597613">
    <property type="component" value="Unassembled WGS sequence"/>
</dbReference>
<dbReference type="EMBL" id="JACONT010000030">
    <property type="protein sequence ID" value="MBC3942701.1"/>
    <property type="molecule type" value="Genomic_DNA"/>
</dbReference>
<dbReference type="Gene3D" id="3.30.750.140">
    <property type="match status" value="1"/>
</dbReference>
<dbReference type="InterPro" id="IPR038610">
    <property type="entry name" value="FliK-like_C_sf"/>
</dbReference>
<dbReference type="InterPro" id="IPR052563">
    <property type="entry name" value="FliK"/>
</dbReference>
<evidence type="ECO:0000313" key="3">
    <source>
        <dbReference type="EMBL" id="MBC3942701.1"/>
    </source>
</evidence>
<organism evidence="3 4">
    <name type="scientific">Sphingomonas albertensis</name>
    <dbReference type="NCBI Taxonomy" id="2762591"/>
    <lineage>
        <taxon>Bacteria</taxon>
        <taxon>Pseudomonadati</taxon>
        <taxon>Pseudomonadota</taxon>
        <taxon>Alphaproteobacteria</taxon>
        <taxon>Sphingomonadales</taxon>
        <taxon>Sphingomonadaceae</taxon>
        <taxon>Sphingomonas</taxon>
    </lineage>
</organism>
<feature type="compositionally biased region" description="Basic and acidic residues" evidence="1">
    <location>
        <begin position="154"/>
        <end position="164"/>
    </location>
</feature>
<keyword evidence="4" id="KW-1185">Reference proteome</keyword>
<proteinExistence type="predicted"/>
<feature type="domain" description="Flagellar hook-length control protein-like C-terminal" evidence="2">
    <location>
        <begin position="458"/>
        <end position="531"/>
    </location>
</feature>
<feature type="region of interest" description="Disordered" evidence="1">
    <location>
        <begin position="149"/>
        <end position="180"/>
    </location>
</feature>
<protein>
    <submittedName>
        <fullName evidence="3">Flagellar hook-length control protein FliK</fullName>
    </submittedName>
</protein>
<dbReference type="Pfam" id="PF02120">
    <property type="entry name" value="Flg_hook"/>
    <property type="match status" value="1"/>
</dbReference>
<gene>
    <name evidence="3" type="ORF">H8S47_13570</name>
</gene>
<evidence type="ECO:0000313" key="4">
    <source>
        <dbReference type="Proteomes" id="UP000597613"/>
    </source>
</evidence>
<evidence type="ECO:0000259" key="2">
    <source>
        <dbReference type="Pfam" id="PF02120"/>
    </source>
</evidence>
<feature type="compositionally biased region" description="Low complexity" evidence="1">
    <location>
        <begin position="559"/>
        <end position="569"/>
    </location>
</feature>
<feature type="compositionally biased region" description="Low complexity" evidence="1">
    <location>
        <begin position="245"/>
        <end position="263"/>
    </location>
</feature>
<accession>A0ABR7AQI2</accession>
<name>A0ABR7AQI2_9SPHN</name>
<feature type="compositionally biased region" description="Gly residues" evidence="1">
    <location>
        <begin position="531"/>
        <end position="543"/>
    </location>
</feature>
<dbReference type="PANTHER" id="PTHR37533:SF2">
    <property type="entry name" value="FLAGELLAR HOOK-LENGTH CONTROL PROTEIN"/>
    <property type="match status" value="1"/>
</dbReference>
<keyword evidence="3" id="KW-0969">Cilium</keyword>
<dbReference type="PANTHER" id="PTHR37533">
    <property type="entry name" value="FLAGELLAR HOOK-LENGTH CONTROL PROTEIN"/>
    <property type="match status" value="1"/>
</dbReference>
<sequence>MIQTAVLSPVLPAQTRSPAVQNGRTVVDFADSFAQANDAPDEGAFPGLPPAPSAPTALVPLPGIAPDAVILQDAAVTGNVLPIVTPATDQAVEWQPMLAPHPAQTLAIAKPSLLPASTLTPKMVETAPPDGKAEPVAIPAPVVRIARPTAFAGIRRDPRPKDGPAADEVTEQPAEAPMPASPTIAADMMLAPQPAVLPLPVVAIAVDVAETARTDDGTATAPLSPGLPSSVSKFADATPSRKTGKAGQQAQAAAPQTEETTAPAPIPPPAAAADRRPSSAVTSNATLASSSAQSLPIALATLPPIVAPPAEPGAPIVPTSVLPSLTGPASTGRVDTPALPEITDASPVSTGIDANNAMTRWGSTDATAPVALAMALPDAIQPQPGIVASASQVFGAAIQAATRARDDRDKADPTISSLVTSAPVSAPAIRTAETQQAPLDMRQDRWPHAMIERIEILRDAADAGDTRIRLIPDALGAIDVSMRKDGDTVRVHFHAEQSATRTLLQDAQPRLVELAEARGLKLAQGSLGQGSLGQGSLGQGTPGDGAANNSQHRPPATPQAPTRTTASPAVDAPLTEDTRIA</sequence>
<feature type="region of interest" description="Disordered" evidence="1">
    <location>
        <begin position="531"/>
        <end position="581"/>
    </location>
</feature>
<evidence type="ECO:0000256" key="1">
    <source>
        <dbReference type="SAM" id="MobiDB-lite"/>
    </source>
</evidence>
<reference evidence="3 4" key="1">
    <citation type="submission" date="2020-08" db="EMBL/GenBank/DDBJ databases">
        <title>Putative novel bacterial strains isolated from necrotic wheat leaf tissues caused by Xanthomonas translucens.</title>
        <authorList>
            <person name="Tambong J.T."/>
        </authorList>
    </citation>
    <scope>NUCLEOTIDE SEQUENCE [LARGE SCALE GENOMIC DNA]</scope>
    <source>
        <strain evidence="4">DOAB 1063</strain>
    </source>
</reference>
<comment type="caution">
    <text evidence="3">The sequence shown here is derived from an EMBL/GenBank/DDBJ whole genome shotgun (WGS) entry which is preliminary data.</text>
</comment>
<dbReference type="InterPro" id="IPR021136">
    <property type="entry name" value="Flagellar_hook_control-like_C"/>
</dbReference>
<dbReference type="RefSeq" id="WP_187504376.1">
    <property type="nucleotide sequence ID" value="NZ_CP162536.1"/>
</dbReference>
<feature type="region of interest" description="Disordered" evidence="1">
    <location>
        <begin position="216"/>
        <end position="287"/>
    </location>
</feature>
<keyword evidence="3" id="KW-0966">Cell projection</keyword>
<dbReference type="CDD" id="cd17470">
    <property type="entry name" value="T3SS_Flik_C"/>
    <property type="match status" value="1"/>
</dbReference>